<dbReference type="InterPro" id="IPR011659">
    <property type="entry name" value="WD40"/>
</dbReference>
<dbReference type="InterPro" id="IPR018910">
    <property type="entry name" value="LpqB_C"/>
</dbReference>
<organism evidence="5">
    <name type="scientific">uncultured bacterium 59</name>
    <dbReference type="NCBI Taxonomy" id="698390"/>
    <lineage>
        <taxon>Bacteria</taxon>
        <taxon>environmental samples</taxon>
    </lineage>
</organism>
<evidence type="ECO:0000256" key="1">
    <source>
        <dbReference type="ARBA" id="ARBA00022801"/>
    </source>
</evidence>
<dbReference type="InterPro" id="IPR011042">
    <property type="entry name" value="6-blade_b-propeller_TolB-like"/>
</dbReference>
<dbReference type="PANTHER" id="PTHR42776:SF27">
    <property type="entry name" value="DIPEPTIDYL PEPTIDASE FAMILY MEMBER 6"/>
    <property type="match status" value="1"/>
</dbReference>
<evidence type="ECO:0000259" key="4">
    <source>
        <dbReference type="Pfam" id="PF10647"/>
    </source>
</evidence>
<keyword evidence="2" id="KW-0720">Serine protease</keyword>
<dbReference type="Gene3D" id="3.40.50.1820">
    <property type="entry name" value="alpha/beta hydrolase"/>
    <property type="match status" value="1"/>
</dbReference>
<dbReference type="EMBL" id="GU260704">
    <property type="protein sequence ID" value="ADC35915.1"/>
    <property type="molecule type" value="Genomic_DNA"/>
</dbReference>
<dbReference type="PANTHER" id="PTHR42776">
    <property type="entry name" value="SERINE PEPTIDASE S9 FAMILY MEMBER"/>
    <property type="match status" value="1"/>
</dbReference>
<evidence type="ECO:0000313" key="5">
    <source>
        <dbReference type="EMBL" id="ADC35915.1"/>
    </source>
</evidence>
<dbReference type="Pfam" id="PF00326">
    <property type="entry name" value="Peptidase_S9"/>
    <property type="match status" value="1"/>
</dbReference>
<feature type="domain" description="Peptidase S9 prolyl oligopeptidase catalytic" evidence="3">
    <location>
        <begin position="483"/>
        <end position="682"/>
    </location>
</feature>
<dbReference type="Pfam" id="PF10647">
    <property type="entry name" value="Gmad1"/>
    <property type="match status" value="1"/>
</dbReference>
<dbReference type="MEROPS" id="S09.071"/>
<accession>E3T6H1</accession>
<dbReference type="GO" id="GO:0004252">
    <property type="term" value="F:serine-type endopeptidase activity"/>
    <property type="evidence" value="ECO:0007669"/>
    <property type="project" value="TreeGrafter"/>
</dbReference>
<sequence>MIQRRFHEVPMKRTARCTIITILGLVSVCGTSVAKPVTVDDLMALRSIVDVKISPDGERVAYVVSTPSLPRNEHDAALFVVRASGGTPLRIGETLRILNTPLPAPRLRWSPDGATISVLAFAGERPQVFGVPAAGGAPRALTTAPEGVSGFEWSPDGGTLAYLTRDPMSAEEARQRQDKSFVIHVDAPDRPTRIGVQPIGGGAPRLLTPPAQYVESFTWSPDGREIAYAAAPVTGFMAQYSTRLYAVSAAGGAPRTIVDRPGMNSFPQYSPDGTLIAFVSSNSKVSIMAPRGLNVVPAGGGGATLIRAFGLGDAWVSDLTWARDSTSVYLLASDGTYGSGVHMFDQPIVRVWVDNGRTEAVVAGRTANYSLSLSRNGVRLAYRSVEARTMGDVSVLDTTNGRHVTLTDVNPELRSLALGELKPIRWRSFDGMEVWGLLLTPPNVSRKVPTIVYCHGGPGGGITWGLFPQFMHVVSQVDPYPVEALASAGFAVFMPMPRGGAGYGEKGQRSIVKAWGEADYQDIMTGVDQLVRDGIADPDRLGVMGASYGGYMTDWIVTQTGRFKAASTAASISDLNDLYYLSDGPDVMVEYFGKPWEARELYAAHSAINFADKVTTPLLIQHGERDNRVPIASATRYYRALKALGKTVEFDIYPRASHLAYEPAIQREVMKRNFEWFTRWIKPTS</sequence>
<reference evidence="5" key="1">
    <citation type="submission" date="2009-12" db="EMBL/GenBank/DDBJ databases">
        <authorList>
            <person name="Kielak A."/>
            <person name="van Veen J.A."/>
            <person name="Kowalchuk G.A."/>
        </authorList>
    </citation>
    <scope>NUCLEOTIDE SEQUENCE</scope>
</reference>
<dbReference type="Pfam" id="PF07676">
    <property type="entry name" value="PD40"/>
    <property type="match status" value="2"/>
</dbReference>
<proteinExistence type="predicted"/>
<dbReference type="Gene3D" id="2.120.10.30">
    <property type="entry name" value="TolB, C-terminal domain"/>
    <property type="match status" value="1"/>
</dbReference>
<keyword evidence="1" id="KW-0378">Hydrolase</keyword>
<name>E3T6H1_9BACT</name>
<dbReference type="InterPro" id="IPR029058">
    <property type="entry name" value="AB_hydrolase_fold"/>
</dbReference>
<feature type="domain" description="Lipoprotein LpqB C-terminal" evidence="4">
    <location>
        <begin position="33"/>
        <end position="149"/>
    </location>
</feature>
<protein>
    <submittedName>
        <fullName evidence="5">Peptidase S9 prolyl oligopeptidase</fullName>
    </submittedName>
</protein>
<keyword evidence="2" id="KW-0645">Protease</keyword>
<reference evidence="5" key="2">
    <citation type="journal article" date="2010" name="Appl. Environ. Microbiol.">
        <title>Comparative analysis of acidobacterial genomic fragments from terrestrial and aquatic metagenomic libraries, with emphasis on acidobacteria subdivision 6.</title>
        <authorList>
            <person name="Kielak A.M."/>
            <person name="van Veen J.A."/>
            <person name="Kowalchuk G.A."/>
        </authorList>
    </citation>
    <scope>NUCLEOTIDE SEQUENCE</scope>
</reference>
<dbReference type="InterPro" id="IPR001375">
    <property type="entry name" value="Peptidase_S9_cat"/>
</dbReference>
<dbReference type="AlphaFoldDB" id="E3T6H1"/>
<dbReference type="SUPFAM" id="SSF53474">
    <property type="entry name" value="alpha/beta-Hydrolases"/>
    <property type="match status" value="1"/>
</dbReference>
<dbReference type="GO" id="GO:0006508">
    <property type="term" value="P:proteolysis"/>
    <property type="evidence" value="ECO:0007669"/>
    <property type="project" value="InterPro"/>
</dbReference>
<evidence type="ECO:0000259" key="3">
    <source>
        <dbReference type="Pfam" id="PF00326"/>
    </source>
</evidence>
<dbReference type="Gene3D" id="2.120.10.60">
    <property type="entry name" value="Tricorn protease N-terminal domain"/>
    <property type="match status" value="1"/>
</dbReference>
<evidence type="ECO:0000256" key="2">
    <source>
        <dbReference type="ARBA" id="ARBA00022825"/>
    </source>
</evidence>
<dbReference type="SUPFAM" id="SSF82171">
    <property type="entry name" value="DPP6 N-terminal domain-like"/>
    <property type="match status" value="1"/>
</dbReference>